<keyword evidence="1" id="KW-1133">Transmembrane helix</keyword>
<gene>
    <name evidence="2" type="ORF">GCM10022261_14670</name>
</gene>
<keyword evidence="3" id="KW-1185">Reference proteome</keyword>
<dbReference type="EMBL" id="BAABAZ010000005">
    <property type="protein sequence ID" value="GAA4283936.1"/>
    <property type="molecule type" value="Genomic_DNA"/>
</dbReference>
<keyword evidence="1" id="KW-0812">Transmembrane</keyword>
<evidence type="ECO:0000256" key="1">
    <source>
        <dbReference type="SAM" id="Phobius"/>
    </source>
</evidence>
<feature type="transmembrane region" description="Helical" evidence="1">
    <location>
        <begin position="71"/>
        <end position="91"/>
    </location>
</feature>
<reference evidence="3" key="1">
    <citation type="journal article" date="2019" name="Int. J. Syst. Evol. Microbiol.">
        <title>The Global Catalogue of Microorganisms (GCM) 10K type strain sequencing project: providing services to taxonomists for standard genome sequencing and annotation.</title>
        <authorList>
            <consortium name="The Broad Institute Genomics Platform"/>
            <consortium name="The Broad Institute Genome Sequencing Center for Infectious Disease"/>
            <person name="Wu L."/>
            <person name="Ma J."/>
        </authorList>
    </citation>
    <scope>NUCLEOTIDE SEQUENCE [LARGE SCALE GENOMIC DNA]</scope>
    <source>
        <strain evidence="3">JCM 17458</strain>
    </source>
</reference>
<dbReference type="Proteomes" id="UP001501586">
    <property type="component" value="Unassembled WGS sequence"/>
</dbReference>
<proteinExistence type="predicted"/>
<dbReference type="RefSeq" id="WP_236864010.1">
    <property type="nucleotide sequence ID" value="NZ_BAABAZ010000005.1"/>
</dbReference>
<evidence type="ECO:0000313" key="2">
    <source>
        <dbReference type="EMBL" id="GAA4283936.1"/>
    </source>
</evidence>
<accession>A0ABP8EJ61</accession>
<sequence>MSTATSQQSPVRRLLDRITFPVAVAYLWVIMILFGAIILETVMFYPNIFADPPASLELSMDFLTVTGPNDVFPPFGMACWGFGAAALLLTLRTRNVRWWIALSLAALVAEGVVSILFFWPRNDIMFTEGLAVHSAEYLQQVAHEFQTWHWRSRMLFNGIAAVSVFIGFLNLHRNRVLALCRDR</sequence>
<feature type="transmembrane region" description="Helical" evidence="1">
    <location>
        <begin position="154"/>
        <end position="171"/>
    </location>
</feature>
<comment type="caution">
    <text evidence="2">The sequence shown here is derived from an EMBL/GenBank/DDBJ whole genome shotgun (WGS) entry which is preliminary data.</text>
</comment>
<protein>
    <recommendedName>
        <fullName evidence="4">DUF1772 domain-containing protein</fullName>
    </recommendedName>
</protein>
<feature type="transmembrane region" description="Helical" evidence="1">
    <location>
        <begin position="98"/>
        <end position="119"/>
    </location>
</feature>
<organism evidence="2 3">
    <name type="scientific">Brevibacterium daeguense</name>
    <dbReference type="NCBI Taxonomy" id="909936"/>
    <lineage>
        <taxon>Bacteria</taxon>
        <taxon>Bacillati</taxon>
        <taxon>Actinomycetota</taxon>
        <taxon>Actinomycetes</taxon>
        <taxon>Micrococcales</taxon>
        <taxon>Brevibacteriaceae</taxon>
        <taxon>Brevibacterium</taxon>
    </lineage>
</organism>
<evidence type="ECO:0000313" key="3">
    <source>
        <dbReference type="Proteomes" id="UP001501586"/>
    </source>
</evidence>
<evidence type="ECO:0008006" key="4">
    <source>
        <dbReference type="Google" id="ProtNLM"/>
    </source>
</evidence>
<name>A0ABP8EJ61_9MICO</name>
<feature type="transmembrane region" description="Helical" evidence="1">
    <location>
        <begin position="20"/>
        <end position="45"/>
    </location>
</feature>
<keyword evidence="1" id="KW-0472">Membrane</keyword>